<dbReference type="Pfam" id="PF04205">
    <property type="entry name" value="FMN_bind"/>
    <property type="match status" value="1"/>
</dbReference>
<keyword evidence="5" id="KW-1133">Transmembrane helix</keyword>
<feature type="transmembrane region" description="Helical" evidence="5">
    <location>
        <begin position="420"/>
        <end position="446"/>
    </location>
</feature>
<organism evidence="7 8">
    <name type="scientific">Candidatus Rhodoblastus alkanivorans</name>
    <dbReference type="NCBI Taxonomy" id="2954117"/>
    <lineage>
        <taxon>Bacteria</taxon>
        <taxon>Pseudomonadati</taxon>
        <taxon>Pseudomonadota</taxon>
        <taxon>Alphaproteobacteria</taxon>
        <taxon>Hyphomicrobiales</taxon>
        <taxon>Rhodoblastaceae</taxon>
        <taxon>Rhodoblastus</taxon>
    </lineage>
</organism>
<dbReference type="InterPro" id="IPR007329">
    <property type="entry name" value="FMN-bd"/>
</dbReference>
<dbReference type="PANTHER" id="PTHR30224:SF4">
    <property type="entry name" value="ELECTRON TRANSPORT PROTEIN YCCM-RELATED"/>
    <property type="match status" value="1"/>
</dbReference>
<dbReference type="EMBL" id="JAIVFP010000001">
    <property type="protein sequence ID" value="MCI4681773.1"/>
    <property type="molecule type" value="Genomic_DNA"/>
</dbReference>
<keyword evidence="5" id="KW-0812">Transmembrane</keyword>
<evidence type="ECO:0000256" key="1">
    <source>
        <dbReference type="ARBA" id="ARBA00004236"/>
    </source>
</evidence>
<dbReference type="PROSITE" id="PS51379">
    <property type="entry name" value="4FE4S_FER_2"/>
    <property type="match status" value="1"/>
</dbReference>
<feature type="domain" description="4Fe-4S ferredoxin-type" evidence="6">
    <location>
        <begin position="603"/>
        <end position="633"/>
    </location>
</feature>
<dbReference type="SMART" id="SM00900">
    <property type="entry name" value="FMN_bind"/>
    <property type="match status" value="1"/>
</dbReference>
<comment type="subcellular location">
    <subcellularLocation>
        <location evidence="1">Cell membrane</location>
    </subcellularLocation>
</comment>
<dbReference type="Proteomes" id="UP001139104">
    <property type="component" value="Unassembled WGS sequence"/>
</dbReference>
<feature type="transmembrane region" description="Helical" evidence="5">
    <location>
        <begin position="388"/>
        <end position="408"/>
    </location>
</feature>
<protein>
    <submittedName>
        <fullName evidence="7">NosR/NirI family protein</fullName>
    </submittedName>
</protein>
<evidence type="ECO:0000259" key="6">
    <source>
        <dbReference type="PROSITE" id="PS51379"/>
    </source>
</evidence>
<name>A0ABS9Z2E2_9HYPH</name>
<feature type="transmembrane region" description="Helical" evidence="5">
    <location>
        <begin position="522"/>
        <end position="542"/>
    </location>
</feature>
<keyword evidence="3 5" id="KW-0472">Membrane</keyword>
<feature type="transmembrane region" description="Helical" evidence="5">
    <location>
        <begin position="458"/>
        <end position="479"/>
    </location>
</feature>
<feature type="region of interest" description="Disordered" evidence="4">
    <location>
        <begin position="668"/>
        <end position="694"/>
    </location>
</feature>
<evidence type="ECO:0000256" key="5">
    <source>
        <dbReference type="SAM" id="Phobius"/>
    </source>
</evidence>
<sequence>MAPGADHYGPVGGKPDVAKIFSGDKLAGYAFVNADWVNSTGYSGQPIEILEGLSADGKITGARLMKHHEPIVLIGIPPARIEHFIHGYIGRSVLATSQSASSSRPPVDIVSGATVTVTVIAESMVRAAEKVAEAEKMPGAPTSRKVVTRELDAAHVAPADWSSLVKEGAVERLSLSVGNVTAAFKRAGNQQGADHPESDDPAASFIDLYIAPVSVPAIGKRLLGEQGFAALQKSLAPKQQAVLIAANGIYSFKGSGYVRGGIFDRFEILQGDSSIRFRDLNHSRLSDVHVAGAPVFQDVDLFTVPTSATLDPTQPWRLQLLAQRAYGARDKAFLTFRLNYQLPEAYLKSLPPPSLSTRITTALFGSAAGQAAEPPVWFTLWQAKTAQVGVMLAAIALLTLIFFFQDWLVRRPVLYDRVRLGFLAFTLVWIGWLTQAQLSVVNVFAFLGALRTNFRWDYFLMAPLIFILWFAAAASLLFWNRGAYCGWLCPFGALQELVNRLARRLKVPQLKISFGLHQRLTALKYIVFLVLFGISLSDLGLAERMSEVEPFKTAIILRFAREWPFVLYAGAMVAASIVVERAFCRYLCPLGAALAIPSRLRMFDWLRRYRECGNPCQRCGNECPVQAIHPEGHINPNECIQCLHCQMLYHHDQKCPVMIQRRLKRERRAASSQSVDLPPKTKISAQRVDTTSPP</sequence>
<evidence type="ECO:0000256" key="4">
    <source>
        <dbReference type="SAM" id="MobiDB-lite"/>
    </source>
</evidence>
<evidence type="ECO:0000256" key="3">
    <source>
        <dbReference type="ARBA" id="ARBA00023136"/>
    </source>
</evidence>
<feature type="transmembrane region" description="Helical" evidence="5">
    <location>
        <begin position="563"/>
        <end position="579"/>
    </location>
</feature>
<keyword evidence="2" id="KW-1003">Cell membrane</keyword>
<keyword evidence="8" id="KW-1185">Reference proteome</keyword>
<reference evidence="7" key="1">
    <citation type="journal article" date="2022" name="ISME J.">
        <title>Identification of active gaseous-alkane degraders at natural gas seeps.</title>
        <authorList>
            <person name="Farhan Ul Haque M."/>
            <person name="Hernandez M."/>
            <person name="Crombie A.T."/>
            <person name="Murrell J.C."/>
        </authorList>
    </citation>
    <scope>NUCLEOTIDE SEQUENCE</scope>
    <source>
        <strain evidence="7">PC2</strain>
    </source>
</reference>
<dbReference type="InterPro" id="IPR052378">
    <property type="entry name" value="NosR_regulator"/>
</dbReference>
<proteinExistence type="predicted"/>
<evidence type="ECO:0000313" key="7">
    <source>
        <dbReference type="EMBL" id="MCI4681773.1"/>
    </source>
</evidence>
<evidence type="ECO:0000256" key="2">
    <source>
        <dbReference type="ARBA" id="ARBA00022475"/>
    </source>
</evidence>
<dbReference type="PIRSF" id="PIRSF036354">
    <property type="entry name" value="NosR"/>
    <property type="match status" value="1"/>
</dbReference>
<feature type="compositionally biased region" description="Polar residues" evidence="4">
    <location>
        <begin position="683"/>
        <end position="694"/>
    </location>
</feature>
<dbReference type="Pfam" id="PF12801">
    <property type="entry name" value="Fer4_5"/>
    <property type="match status" value="2"/>
</dbReference>
<dbReference type="SUPFAM" id="SSF54862">
    <property type="entry name" value="4Fe-4S ferredoxins"/>
    <property type="match status" value="1"/>
</dbReference>
<comment type="caution">
    <text evidence="7">The sequence shown here is derived from an EMBL/GenBank/DDBJ whole genome shotgun (WGS) entry which is preliminary data.</text>
</comment>
<evidence type="ECO:0000313" key="8">
    <source>
        <dbReference type="Proteomes" id="UP001139104"/>
    </source>
</evidence>
<accession>A0ABS9Z2E2</accession>
<dbReference type="InterPro" id="IPR011399">
    <property type="entry name" value="NosR"/>
</dbReference>
<gene>
    <name evidence="7" type="ORF">K2U94_03175</name>
</gene>
<dbReference type="InterPro" id="IPR017896">
    <property type="entry name" value="4Fe4S_Fe-S-bd"/>
</dbReference>
<dbReference type="RefSeq" id="WP_243065818.1">
    <property type="nucleotide sequence ID" value="NZ_JAIVFK010000003.1"/>
</dbReference>
<dbReference type="PANTHER" id="PTHR30224">
    <property type="entry name" value="ELECTRON TRANSPORT PROTEIN"/>
    <property type="match status" value="1"/>
</dbReference>